<keyword evidence="2" id="KW-0472">Membrane</keyword>
<comment type="caution">
    <text evidence="3">The sequence shown here is derived from an EMBL/GenBank/DDBJ whole genome shotgun (WGS) entry which is preliminary data.</text>
</comment>
<proteinExistence type="predicted"/>
<dbReference type="Proteomes" id="UP000292702">
    <property type="component" value="Unassembled WGS sequence"/>
</dbReference>
<evidence type="ECO:0000256" key="1">
    <source>
        <dbReference type="SAM" id="MobiDB-lite"/>
    </source>
</evidence>
<feature type="compositionally biased region" description="Low complexity" evidence="1">
    <location>
        <begin position="48"/>
        <end position="59"/>
    </location>
</feature>
<reference evidence="3 4" key="1">
    <citation type="submission" date="2018-11" db="EMBL/GenBank/DDBJ databases">
        <title>Genome assembly of Steccherinum ochraceum LE-BIN_3174, the white-rot fungus of the Steccherinaceae family (The Residual Polyporoid clade, Polyporales, Basidiomycota).</title>
        <authorList>
            <person name="Fedorova T.V."/>
            <person name="Glazunova O.A."/>
            <person name="Landesman E.O."/>
            <person name="Moiseenko K.V."/>
            <person name="Psurtseva N.V."/>
            <person name="Savinova O.S."/>
            <person name="Shakhova N.V."/>
            <person name="Tyazhelova T.V."/>
            <person name="Vasina D.V."/>
        </authorList>
    </citation>
    <scope>NUCLEOTIDE SEQUENCE [LARGE SCALE GENOMIC DNA]</scope>
    <source>
        <strain evidence="3 4">LE-BIN_3174</strain>
    </source>
</reference>
<accession>A0A4R0R8K5</accession>
<feature type="transmembrane region" description="Helical" evidence="2">
    <location>
        <begin position="662"/>
        <end position="680"/>
    </location>
</feature>
<protein>
    <submittedName>
        <fullName evidence="3">Uncharacterized protein</fullName>
    </submittedName>
</protein>
<keyword evidence="2" id="KW-0812">Transmembrane</keyword>
<dbReference type="AlphaFoldDB" id="A0A4R0R8K5"/>
<gene>
    <name evidence="3" type="ORF">EIP91_010405</name>
</gene>
<evidence type="ECO:0000313" key="3">
    <source>
        <dbReference type="EMBL" id="TCD60299.1"/>
    </source>
</evidence>
<dbReference type="OrthoDB" id="10686309at2759"/>
<feature type="transmembrane region" description="Helical" evidence="2">
    <location>
        <begin position="471"/>
        <end position="489"/>
    </location>
</feature>
<keyword evidence="4" id="KW-1185">Reference proteome</keyword>
<feature type="compositionally biased region" description="Polar residues" evidence="1">
    <location>
        <begin position="1"/>
        <end position="11"/>
    </location>
</feature>
<feature type="transmembrane region" description="Helical" evidence="2">
    <location>
        <begin position="635"/>
        <end position="656"/>
    </location>
</feature>
<dbReference type="EMBL" id="RWJN01000621">
    <property type="protein sequence ID" value="TCD60299.1"/>
    <property type="molecule type" value="Genomic_DNA"/>
</dbReference>
<name>A0A4R0R8K5_9APHY</name>
<organism evidence="3 4">
    <name type="scientific">Steccherinum ochraceum</name>
    <dbReference type="NCBI Taxonomy" id="92696"/>
    <lineage>
        <taxon>Eukaryota</taxon>
        <taxon>Fungi</taxon>
        <taxon>Dikarya</taxon>
        <taxon>Basidiomycota</taxon>
        <taxon>Agaricomycotina</taxon>
        <taxon>Agaricomycetes</taxon>
        <taxon>Polyporales</taxon>
        <taxon>Steccherinaceae</taxon>
        <taxon>Steccherinum</taxon>
    </lineage>
</organism>
<feature type="compositionally biased region" description="Basic and acidic residues" evidence="1">
    <location>
        <begin position="24"/>
        <end position="33"/>
    </location>
</feature>
<evidence type="ECO:0000313" key="4">
    <source>
        <dbReference type="Proteomes" id="UP000292702"/>
    </source>
</evidence>
<sequence>MEPNPSSNQGPSPDEPQYQDIALDTDRKRDPHAELLTGSSVFGKEAASHAASLSQASPATHAVPPNGSTADSGCTPAPALPSGSCQKLGNYEALKTLKAQMRDRPGYEGGDIDSSEVATMMEENEKKFPEEMRTRMGVYRSFSLSDSDVLIDSVRYEAQERFSRLWLSRFDRGYAYIICAVSQVALGQHLSYHDLYTLTYVLGTGYGAYKCENYSTFVLLAGTIPTALGFLSPWRRLVAPMFYLSMSSVLGWAGLKTVPHWDMTRKVGSLELEDKALGSLGSRESEDDRVYLRLQFEDYDTVEITENDAHNTFKAFLIRSNIGDPGDPTLSQPHVSLANRLPGPRKGDLLPRTESTARIDPESTKLKSPTLNYPIVMSACAYSCFSSRRVTGREGARAKSEELKLKFEVQVVLMDPPNQPPSSTEHQYEDIELSDLVPTVSKEDAKVELPPGPFIFSQEDTDFTRDIVRPLLFSSAACGLAVAGITRYARCPAKRFYGRLGLISATGLWAVQRQWNYETIKKIKAQTTDPDTREVWTVWAYMGLTRMKMEEKGMDPIKEDEAEIAEHERQLPEGMNKFIAQERFKFWTRLWLSRFDRNYATFMCIAGENKLGQRLSDEDFYKVTYIIGTGDKCHVCIGMGILSLAAGTVSAMVGIISPWRRLVAPMFYLSMSGVLSWVVLSSAPRWDVVRTVDSLEDKALVARVLRRASSP</sequence>
<keyword evidence="2" id="KW-1133">Transmembrane helix</keyword>
<feature type="region of interest" description="Disordered" evidence="1">
    <location>
        <begin position="1"/>
        <end position="75"/>
    </location>
</feature>
<evidence type="ECO:0000256" key="2">
    <source>
        <dbReference type="SAM" id="Phobius"/>
    </source>
</evidence>